<feature type="repeat" description="ANK" evidence="3">
    <location>
        <begin position="54"/>
        <end position="86"/>
    </location>
</feature>
<feature type="repeat" description="ANK" evidence="3">
    <location>
        <begin position="88"/>
        <end position="120"/>
    </location>
</feature>
<proteinExistence type="predicted"/>
<keyword evidence="2 3" id="KW-0040">ANK repeat</keyword>
<organism evidence="5 6">
    <name type="scientific">Mya arenaria</name>
    <name type="common">Soft-shell clam</name>
    <dbReference type="NCBI Taxonomy" id="6604"/>
    <lineage>
        <taxon>Eukaryota</taxon>
        <taxon>Metazoa</taxon>
        <taxon>Spiralia</taxon>
        <taxon>Lophotrochozoa</taxon>
        <taxon>Mollusca</taxon>
        <taxon>Bivalvia</taxon>
        <taxon>Autobranchia</taxon>
        <taxon>Heteroconchia</taxon>
        <taxon>Euheterodonta</taxon>
        <taxon>Imparidentia</taxon>
        <taxon>Neoheterodontei</taxon>
        <taxon>Myida</taxon>
        <taxon>Myoidea</taxon>
        <taxon>Myidae</taxon>
        <taxon>Mya</taxon>
    </lineage>
</organism>
<dbReference type="InterPro" id="IPR002110">
    <property type="entry name" value="Ankyrin_rpt"/>
</dbReference>
<dbReference type="Pfam" id="PF12796">
    <property type="entry name" value="Ank_2"/>
    <property type="match status" value="2"/>
</dbReference>
<keyword evidence="6" id="KW-1185">Reference proteome</keyword>
<sequence>MDLSQNNGNWSSVTEDILKRNFPIHRACRDGDIDHLTSLLSAGEVDLYEEDDFYGWTPIHWAAYFGKLQCLMRLLEHGASCDGATERLNQTPAHIAAYGGHCHCLKWLLHCGATVNRQLACLRRLINTLETNGVRGCEIVSSRFSQTPAHLCAFGGHSQCLYWLIQSNCNLITQDYMGETPIHKAARTGSMECVSLLVSQGAKLSLRNHSGNTPSQVAASVGFTECANYIERAAQIQCQASGVYDEMRTPVTNPAQNGLNPISNPFCNGRASPEGQSSNQNLFISTNTYHSHPHLPANGTTHNPAAPCFENGVNHNNNNSQSDNCDMEMDETCQGVPQSIGFMNEAPNGDVLLDAAVSQNIKPLAGKKRGREEVEDECFKRARNDEPLASKCNLNGWLYNNGHMTEKSHMIDTVHMAKASHMARDSDSMMEHYDTVYVQQGYDSMVFSAMFENYHGL</sequence>
<evidence type="ECO:0000313" key="6">
    <source>
        <dbReference type="Proteomes" id="UP001164746"/>
    </source>
</evidence>
<evidence type="ECO:0000256" key="2">
    <source>
        <dbReference type="ARBA" id="ARBA00023043"/>
    </source>
</evidence>
<name>A0ABY7DJI5_MYAAR</name>
<evidence type="ECO:0000256" key="1">
    <source>
        <dbReference type="ARBA" id="ARBA00022737"/>
    </source>
</evidence>
<evidence type="ECO:0000256" key="3">
    <source>
        <dbReference type="PROSITE-ProRule" id="PRU00023"/>
    </source>
</evidence>
<keyword evidence="1" id="KW-0677">Repeat</keyword>
<protein>
    <submittedName>
        <fullName evidence="5">ANR10-like protein</fullName>
    </submittedName>
</protein>
<dbReference type="PANTHER" id="PTHR24201:SF17">
    <property type="entry name" value="ANKYRIN REPEAT DOMAIN-CONTAINING PROTEIN 10-LIKE ISOFORM X1"/>
    <property type="match status" value="1"/>
</dbReference>
<evidence type="ECO:0000256" key="4">
    <source>
        <dbReference type="SAM" id="MobiDB-lite"/>
    </source>
</evidence>
<dbReference type="SUPFAM" id="SSF48403">
    <property type="entry name" value="Ankyrin repeat"/>
    <property type="match status" value="1"/>
</dbReference>
<dbReference type="InterPro" id="IPR036770">
    <property type="entry name" value="Ankyrin_rpt-contain_sf"/>
</dbReference>
<dbReference type="Gene3D" id="1.25.40.20">
    <property type="entry name" value="Ankyrin repeat-containing domain"/>
    <property type="match status" value="2"/>
</dbReference>
<reference evidence="5" key="1">
    <citation type="submission" date="2022-11" db="EMBL/GenBank/DDBJ databases">
        <title>Centuries of genome instability and evolution in soft-shell clam transmissible cancer (bioRxiv).</title>
        <authorList>
            <person name="Hart S.F.M."/>
            <person name="Yonemitsu M.A."/>
            <person name="Giersch R.M."/>
            <person name="Beal B.F."/>
            <person name="Arriagada G."/>
            <person name="Davis B.W."/>
            <person name="Ostrander E.A."/>
            <person name="Goff S.P."/>
            <person name="Metzger M.J."/>
        </authorList>
    </citation>
    <scope>NUCLEOTIDE SEQUENCE</scope>
    <source>
        <strain evidence="5">MELC-2E11</strain>
        <tissue evidence="5">Siphon/mantle</tissue>
    </source>
</reference>
<dbReference type="InterPro" id="IPR050776">
    <property type="entry name" value="Ank_Repeat/CDKN_Inhibitor"/>
</dbReference>
<feature type="repeat" description="ANK" evidence="3">
    <location>
        <begin position="177"/>
        <end position="209"/>
    </location>
</feature>
<accession>A0ABY7DJI5</accession>
<dbReference type="EMBL" id="CP111014">
    <property type="protein sequence ID" value="WAQ97861.1"/>
    <property type="molecule type" value="Genomic_DNA"/>
</dbReference>
<dbReference type="PANTHER" id="PTHR24201">
    <property type="entry name" value="ANK_REP_REGION DOMAIN-CONTAINING PROTEIN"/>
    <property type="match status" value="1"/>
</dbReference>
<evidence type="ECO:0000313" key="5">
    <source>
        <dbReference type="EMBL" id="WAQ97861.1"/>
    </source>
</evidence>
<dbReference type="PROSITE" id="PS50297">
    <property type="entry name" value="ANK_REP_REGION"/>
    <property type="match status" value="3"/>
</dbReference>
<feature type="region of interest" description="Disordered" evidence="4">
    <location>
        <begin position="287"/>
        <end position="315"/>
    </location>
</feature>
<dbReference type="SMART" id="SM00248">
    <property type="entry name" value="ANK"/>
    <property type="match status" value="5"/>
</dbReference>
<dbReference type="PROSITE" id="PS50088">
    <property type="entry name" value="ANK_REPEAT"/>
    <property type="match status" value="3"/>
</dbReference>
<gene>
    <name evidence="5" type="ORF">MAR_022234</name>
</gene>
<dbReference type="Proteomes" id="UP001164746">
    <property type="component" value="Chromosome 3"/>
</dbReference>